<dbReference type="Proteomes" id="UP001212997">
    <property type="component" value="Unassembled WGS sequence"/>
</dbReference>
<protein>
    <recommendedName>
        <fullName evidence="6">Replication factor A protein 3</fullName>
    </recommendedName>
</protein>
<evidence type="ECO:0000256" key="2">
    <source>
        <dbReference type="ARBA" id="ARBA00009761"/>
    </source>
</evidence>
<evidence type="ECO:0008006" key="6">
    <source>
        <dbReference type="Google" id="ProtNLM"/>
    </source>
</evidence>
<dbReference type="PANTHER" id="PTHR15114:SF1">
    <property type="entry name" value="REPLICATION PROTEIN A 14 KDA SUBUNIT"/>
    <property type="match status" value="1"/>
</dbReference>
<dbReference type="GO" id="GO:0003697">
    <property type="term" value="F:single-stranded DNA binding"/>
    <property type="evidence" value="ECO:0007669"/>
    <property type="project" value="TreeGrafter"/>
</dbReference>
<evidence type="ECO:0000256" key="3">
    <source>
        <dbReference type="ARBA" id="ARBA00023242"/>
    </source>
</evidence>
<dbReference type="InterPro" id="IPR013970">
    <property type="entry name" value="Rfa2"/>
</dbReference>
<reference evidence="4" key="1">
    <citation type="submission" date="2022-07" db="EMBL/GenBank/DDBJ databases">
        <title>Genome Sequence of Physisporinus lineatus.</title>
        <authorList>
            <person name="Buettner E."/>
        </authorList>
    </citation>
    <scope>NUCLEOTIDE SEQUENCE</scope>
    <source>
        <strain evidence="4">VT162</strain>
    </source>
</reference>
<proteinExistence type="inferred from homology"/>
<organism evidence="4 5">
    <name type="scientific">Meripilus lineatus</name>
    <dbReference type="NCBI Taxonomy" id="2056292"/>
    <lineage>
        <taxon>Eukaryota</taxon>
        <taxon>Fungi</taxon>
        <taxon>Dikarya</taxon>
        <taxon>Basidiomycota</taxon>
        <taxon>Agaricomycotina</taxon>
        <taxon>Agaricomycetes</taxon>
        <taxon>Polyporales</taxon>
        <taxon>Meripilaceae</taxon>
        <taxon>Meripilus</taxon>
    </lineage>
</organism>
<name>A0AAD5YFF5_9APHY</name>
<gene>
    <name evidence="4" type="ORF">NLI96_g4743</name>
</gene>
<dbReference type="GO" id="GO:0006298">
    <property type="term" value="P:mismatch repair"/>
    <property type="evidence" value="ECO:0007669"/>
    <property type="project" value="TreeGrafter"/>
</dbReference>
<evidence type="ECO:0000313" key="5">
    <source>
        <dbReference type="Proteomes" id="UP001212997"/>
    </source>
</evidence>
<dbReference type="InterPro" id="IPR012340">
    <property type="entry name" value="NA-bd_OB-fold"/>
</dbReference>
<sequence length="117" mass="12831">MSDAPTPRVNSARLGDYIGRTVRLTGKYVGTRRDSNTGQVAFTVEASDGGNVDVIASYDNEVRDPYIEVIGRVKEAAVMTLDAVVNLGDKLDLTVVDFVVEKWHSPQFTSMFFGSQK</sequence>
<dbReference type="AlphaFoldDB" id="A0AAD5YFF5"/>
<comment type="similarity">
    <text evidence="2">Belongs to the replication factor A protein 3 family.</text>
</comment>
<dbReference type="Pfam" id="PF08661">
    <property type="entry name" value="Rep_fac-A_3"/>
    <property type="match status" value="1"/>
</dbReference>
<dbReference type="SUPFAM" id="SSF50249">
    <property type="entry name" value="Nucleic acid-binding proteins"/>
    <property type="match status" value="1"/>
</dbReference>
<keyword evidence="5" id="KW-1185">Reference proteome</keyword>
<dbReference type="GO" id="GO:0000724">
    <property type="term" value="P:double-strand break repair via homologous recombination"/>
    <property type="evidence" value="ECO:0007669"/>
    <property type="project" value="TreeGrafter"/>
</dbReference>
<evidence type="ECO:0000256" key="1">
    <source>
        <dbReference type="ARBA" id="ARBA00004123"/>
    </source>
</evidence>
<keyword evidence="3" id="KW-0539">Nucleus</keyword>
<dbReference type="GO" id="GO:0006284">
    <property type="term" value="P:base-excision repair"/>
    <property type="evidence" value="ECO:0007669"/>
    <property type="project" value="TreeGrafter"/>
</dbReference>
<dbReference type="GO" id="GO:0006289">
    <property type="term" value="P:nucleotide-excision repair"/>
    <property type="evidence" value="ECO:0007669"/>
    <property type="project" value="TreeGrafter"/>
</dbReference>
<dbReference type="Gene3D" id="2.40.50.140">
    <property type="entry name" value="Nucleic acid-binding proteins"/>
    <property type="match status" value="1"/>
</dbReference>
<dbReference type="PANTHER" id="PTHR15114">
    <property type="entry name" value="REPLICATION PROTEIN A3"/>
    <property type="match status" value="1"/>
</dbReference>
<dbReference type="GO" id="GO:0006260">
    <property type="term" value="P:DNA replication"/>
    <property type="evidence" value="ECO:0007669"/>
    <property type="project" value="InterPro"/>
</dbReference>
<dbReference type="EMBL" id="JANAWD010000143">
    <property type="protein sequence ID" value="KAJ3485749.1"/>
    <property type="molecule type" value="Genomic_DNA"/>
</dbReference>
<accession>A0AAD5YFF5</accession>
<dbReference type="GO" id="GO:0003684">
    <property type="term" value="F:damaged DNA binding"/>
    <property type="evidence" value="ECO:0007669"/>
    <property type="project" value="TreeGrafter"/>
</dbReference>
<dbReference type="GO" id="GO:0005662">
    <property type="term" value="C:DNA replication factor A complex"/>
    <property type="evidence" value="ECO:0007669"/>
    <property type="project" value="TreeGrafter"/>
</dbReference>
<comment type="caution">
    <text evidence="4">The sequence shown here is derived from an EMBL/GenBank/DDBJ whole genome shotgun (WGS) entry which is preliminary data.</text>
</comment>
<evidence type="ECO:0000313" key="4">
    <source>
        <dbReference type="EMBL" id="KAJ3485749.1"/>
    </source>
</evidence>
<comment type="subcellular location">
    <subcellularLocation>
        <location evidence="1">Nucleus</location>
    </subcellularLocation>
</comment>
<dbReference type="GO" id="GO:0035861">
    <property type="term" value="C:site of double-strand break"/>
    <property type="evidence" value="ECO:0007669"/>
    <property type="project" value="TreeGrafter"/>
</dbReference>